<dbReference type="EMBL" id="JAGTJR010000008">
    <property type="protein sequence ID" value="KAH7055878.1"/>
    <property type="molecule type" value="Genomic_DNA"/>
</dbReference>
<keyword evidence="3" id="KW-1185">Reference proteome</keyword>
<evidence type="ECO:0000256" key="1">
    <source>
        <dbReference type="SAM" id="MobiDB-lite"/>
    </source>
</evidence>
<gene>
    <name evidence="2" type="ORF">B0J12DRAFT_776611</name>
</gene>
<evidence type="ECO:0000313" key="3">
    <source>
        <dbReference type="Proteomes" id="UP000774617"/>
    </source>
</evidence>
<feature type="region of interest" description="Disordered" evidence="1">
    <location>
        <begin position="261"/>
        <end position="303"/>
    </location>
</feature>
<feature type="compositionally biased region" description="Basic residues" evidence="1">
    <location>
        <begin position="273"/>
        <end position="285"/>
    </location>
</feature>
<proteinExistence type="predicted"/>
<feature type="compositionally biased region" description="Basic and acidic residues" evidence="1">
    <location>
        <begin position="261"/>
        <end position="272"/>
    </location>
</feature>
<dbReference type="Proteomes" id="UP000774617">
    <property type="component" value="Unassembled WGS sequence"/>
</dbReference>
<reference evidence="2 3" key="1">
    <citation type="journal article" date="2021" name="Nat. Commun.">
        <title>Genetic determinants of endophytism in the Arabidopsis root mycobiome.</title>
        <authorList>
            <person name="Mesny F."/>
            <person name="Miyauchi S."/>
            <person name="Thiergart T."/>
            <person name="Pickel B."/>
            <person name="Atanasova L."/>
            <person name="Karlsson M."/>
            <person name="Huettel B."/>
            <person name="Barry K.W."/>
            <person name="Haridas S."/>
            <person name="Chen C."/>
            <person name="Bauer D."/>
            <person name="Andreopoulos W."/>
            <person name="Pangilinan J."/>
            <person name="LaButti K."/>
            <person name="Riley R."/>
            <person name="Lipzen A."/>
            <person name="Clum A."/>
            <person name="Drula E."/>
            <person name="Henrissat B."/>
            <person name="Kohler A."/>
            <person name="Grigoriev I.V."/>
            <person name="Martin F.M."/>
            <person name="Hacquard S."/>
        </authorList>
    </citation>
    <scope>NUCLEOTIDE SEQUENCE [LARGE SCALE GENOMIC DNA]</scope>
    <source>
        <strain evidence="2 3">MPI-SDFR-AT-0080</strain>
    </source>
</reference>
<name>A0ABQ8GHC8_9PEZI</name>
<sequence length="303" mass="33932">MVGTGLAAWVIFIFQRKGGHALRNGRLLMVQIRAFPRTSWDLLCAENVQVHLLIGTCKRQPDDKGFIQLAMSLSSRNIYSETFTRRNARVFQQVNVAHSWEINIQVVRMPPRRSASEVPESPAKNPPGRKPAELKRTPKSAAARKAAEPKTPIRGTVAKRKASMVDGIMTQRRLNGRLTSFSDKLRVTPEEEVEGEEAVSPSAKRTKKPPHANEDPFSAITHPEFSNIPAHWQQLITFGIERALTKSILGAINTVLRGDTHPRCDRAHSASEKHRRGTKMPRLAHHTTSNLYASPIKENTEKP</sequence>
<protein>
    <submittedName>
        <fullName evidence="2">Uncharacterized protein</fullName>
    </submittedName>
</protein>
<evidence type="ECO:0000313" key="2">
    <source>
        <dbReference type="EMBL" id="KAH7055878.1"/>
    </source>
</evidence>
<accession>A0ABQ8GHC8</accession>
<feature type="region of interest" description="Disordered" evidence="1">
    <location>
        <begin position="180"/>
        <end position="212"/>
    </location>
</feature>
<comment type="caution">
    <text evidence="2">The sequence shown here is derived from an EMBL/GenBank/DDBJ whole genome shotgun (WGS) entry which is preliminary data.</text>
</comment>
<feature type="region of interest" description="Disordered" evidence="1">
    <location>
        <begin position="111"/>
        <end position="164"/>
    </location>
</feature>
<organism evidence="2 3">
    <name type="scientific">Macrophomina phaseolina</name>
    <dbReference type="NCBI Taxonomy" id="35725"/>
    <lineage>
        <taxon>Eukaryota</taxon>
        <taxon>Fungi</taxon>
        <taxon>Dikarya</taxon>
        <taxon>Ascomycota</taxon>
        <taxon>Pezizomycotina</taxon>
        <taxon>Dothideomycetes</taxon>
        <taxon>Dothideomycetes incertae sedis</taxon>
        <taxon>Botryosphaeriales</taxon>
        <taxon>Botryosphaeriaceae</taxon>
        <taxon>Macrophomina</taxon>
    </lineage>
</organism>